<evidence type="ECO:0000256" key="4">
    <source>
        <dbReference type="ARBA" id="ARBA00022598"/>
    </source>
</evidence>
<evidence type="ECO:0000259" key="6">
    <source>
        <dbReference type="PROSITE" id="PS50263"/>
    </source>
</evidence>
<sequence>MSPNEMIEKHVLISTCAMNQHALDFKGNYERIRSTIITAKQNNSKIRVGSELEITGYSCQDHFYEGIPALRLYNHKTFFKVLTKFGQSLIETNDGCIGFEICEELFTAKPPHIDMFLSSAEIIINNSSSYFELGKLSKRVKFMKSATLKCGGIYVYGNQRGCDGDRLYFDGSPMIISNGRVLAIGMQFSLNETEVVTASVDIDEVRMYRSSISSFYNQSNCAPEFHRIFIDFDIKQSNIPQTDPVIVEYLKPEEEINLGPACWMWDYLRKTNMAGGYFIPLSGGIDSCSAAIIAYSMCFLILNAIQNGDEKVYSDLKRIVGLPSDSTWAPKTPKEISNLLIHTCYMATENSSNETRNRSVMIATEIERYSFIVFYIIYLM</sequence>
<dbReference type="GO" id="GO:0005737">
    <property type="term" value="C:cytoplasm"/>
    <property type="evidence" value="ECO:0007669"/>
    <property type="project" value="InterPro"/>
</dbReference>
<dbReference type="EC" id="6.3.5.1" evidence="3"/>
<comment type="caution">
    <text evidence="7">The sequence shown here is derived from an EMBL/GenBank/DDBJ whole genome shotgun (WGS) entry which is preliminary data.</text>
</comment>
<dbReference type="AlphaFoldDB" id="A0A1R1Y4P9"/>
<dbReference type="SUPFAM" id="SSF56317">
    <property type="entry name" value="Carbon-nitrogen hydrolase"/>
    <property type="match status" value="1"/>
</dbReference>
<dbReference type="InterPro" id="IPR014445">
    <property type="entry name" value="Gln-dep_NAD_synthase"/>
</dbReference>
<comment type="similarity">
    <text evidence="2">In the C-terminal section; belongs to the NAD synthetase family.</text>
</comment>
<name>A0A1R1Y4P9_9FUNG</name>
<dbReference type="OrthoDB" id="2020662at2759"/>
<dbReference type="GO" id="GO:0004359">
    <property type="term" value="F:glutaminase activity"/>
    <property type="evidence" value="ECO:0007669"/>
    <property type="project" value="InterPro"/>
</dbReference>
<gene>
    <name evidence="7" type="ORF">AYI69_g5704</name>
</gene>
<dbReference type="CDD" id="cd07570">
    <property type="entry name" value="GAT_Gln-NAD-synth"/>
    <property type="match status" value="1"/>
</dbReference>
<dbReference type="UniPathway" id="UPA00253">
    <property type="reaction ID" value="UER00334"/>
</dbReference>
<evidence type="ECO:0000313" key="7">
    <source>
        <dbReference type="EMBL" id="OMJ21726.1"/>
    </source>
</evidence>
<evidence type="ECO:0000256" key="3">
    <source>
        <dbReference type="ARBA" id="ARBA00012743"/>
    </source>
</evidence>
<dbReference type="PANTHER" id="PTHR23090">
    <property type="entry name" value="NH 3 /GLUTAMINE-DEPENDENT NAD + SYNTHETASE"/>
    <property type="match status" value="1"/>
</dbReference>
<dbReference type="GO" id="GO:0005524">
    <property type="term" value="F:ATP binding"/>
    <property type="evidence" value="ECO:0007669"/>
    <property type="project" value="InterPro"/>
</dbReference>
<dbReference type="Proteomes" id="UP000187429">
    <property type="component" value="Unassembled WGS sequence"/>
</dbReference>
<dbReference type="Gene3D" id="3.60.110.10">
    <property type="entry name" value="Carbon-nitrogen hydrolase"/>
    <property type="match status" value="2"/>
</dbReference>
<evidence type="ECO:0000313" key="8">
    <source>
        <dbReference type="Proteomes" id="UP000187429"/>
    </source>
</evidence>
<dbReference type="GO" id="GO:0003952">
    <property type="term" value="F:NAD+ synthase (glutamine-hydrolyzing) activity"/>
    <property type="evidence" value="ECO:0007669"/>
    <property type="project" value="UniProtKB-EC"/>
</dbReference>
<dbReference type="GO" id="GO:0009435">
    <property type="term" value="P:NAD+ biosynthetic process"/>
    <property type="evidence" value="ECO:0007669"/>
    <property type="project" value="UniProtKB-UniPathway"/>
</dbReference>
<proteinExistence type="inferred from homology"/>
<evidence type="ECO:0000256" key="2">
    <source>
        <dbReference type="ARBA" id="ARBA00007145"/>
    </source>
</evidence>
<dbReference type="PIRSF" id="PIRSF006630">
    <property type="entry name" value="NADS_GAT"/>
    <property type="match status" value="1"/>
</dbReference>
<evidence type="ECO:0000256" key="5">
    <source>
        <dbReference type="ARBA" id="ARBA00030681"/>
    </source>
</evidence>
<dbReference type="InterPro" id="IPR003694">
    <property type="entry name" value="NAD_synthase"/>
</dbReference>
<feature type="domain" description="CN hydrolase" evidence="6">
    <location>
        <begin position="1"/>
        <end position="202"/>
    </location>
</feature>
<keyword evidence="4" id="KW-0436">Ligase</keyword>
<dbReference type="PANTHER" id="PTHR23090:SF9">
    <property type="entry name" value="GLUTAMINE-DEPENDENT NAD(+) SYNTHETASE"/>
    <property type="match status" value="1"/>
</dbReference>
<dbReference type="Pfam" id="PF00795">
    <property type="entry name" value="CN_hydrolase"/>
    <property type="match status" value="2"/>
</dbReference>
<dbReference type="PROSITE" id="PS50263">
    <property type="entry name" value="CN_HYDROLASE"/>
    <property type="match status" value="1"/>
</dbReference>
<dbReference type="InterPro" id="IPR003010">
    <property type="entry name" value="C-N_Hydrolase"/>
</dbReference>
<protein>
    <recommendedName>
        <fullName evidence="3">NAD(+) synthase (glutamine-hydrolyzing)</fullName>
        <ecNumber evidence="3">6.3.5.1</ecNumber>
    </recommendedName>
    <alternativeName>
        <fullName evidence="5">NAD(+) synthase [glutamine-hydrolyzing]</fullName>
    </alternativeName>
</protein>
<dbReference type="InterPro" id="IPR014729">
    <property type="entry name" value="Rossmann-like_a/b/a_fold"/>
</dbReference>
<keyword evidence="8" id="KW-1185">Reference proteome</keyword>
<dbReference type="Gene3D" id="3.40.50.620">
    <property type="entry name" value="HUPs"/>
    <property type="match status" value="1"/>
</dbReference>
<dbReference type="SUPFAM" id="SSF52402">
    <property type="entry name" value="Adenine nucleotide alpha hydrolases-like"/>
    <property type="match status" value="1"/>
</dbReference>
<comment type="pathway">
    <text evidence="1">Cofactor biosynthesis; NAD(+) biosynthesis; NAD(+) from deamido-NAD(+) (L-Gln route): step 1/1.</text>
</comment>
<evidence type="ECO:0000256" key="1">
    <source>
        <dbReference type="ARBA" id="ARBA00005188"/>
    </source>
</evidence>
<accession>A0A1R1Y4P9</accession>
<organism evidence="7 8">
    <name type="scientific">Smittium culicis</name>
    <dbReference type="NCBI Taxonomy" id="133412"/>
    <lineage>
        <taxon>Eukaryota</taxon>
        <taxon>Fungi</taxon>
        <taxon>Fungi incertae sedis</taxon>
        <taxon>Zoopagomycota</taxon>
        <taxon>Kickxellomycotina</taxon>
        <taxon>Harpellomycetes</taxon>
        <taxon>Harpellales</taxon>
        <taxon>Legeriomycetaceae</taxon>
        <taxon>Smittium</taxon>
    </lineage>
</organism>
<dbReference type="EMBL" id="LSSM01002430">
    <property type="protein sequence ID" value="OMJ21726.1"/>
    <property type="molecule type" value="Genomic_DNA"/>
</dbReference>
<dbReference type="InterPro" id="IPR036526">
    <property type="entry name" value="C-N_Hydrolase_sf"/>
</dbReference>
<reference evidence="8" key="1">
    <citation type="submission" date="2017-01" db="EMBL/GenBank/DDBJ databases">
        <authorList>
            <person name="Wang Y."/>
            <person name="White M."/>
            <person name="Kvist S."/>
            <person name="Moncalvo J.-M."/>
        </authorList>
    </citation>
    <scope>NUCLEOTIDE SEQUENCE [LARGE SCALE GENOMIC DNA]</scope>
    <source>
        <strain evidence="8">ID-206-W2</strain>
    </source>
</reference>